<dbReference type="InterPro" id="IPR014522">
    <property type="entry name" value="ArtA"/>
</dbReference>
<comment type="subcellular location">
    <subcellularLocation>
        <location evidence="1">Cell membrane</location>
        <topology evidence="1">Multi-pass membrane protein</topology>
    </subcellularLocation>
</comment>
<dbReference type="GeneID" id="24795795"/>
<keyword evidence="2" id="KW-1003">Cell membrane</keyword>
<feature type="active site" description="Acyl-thioester intermediate" evidence="8">
    <location>
        <position position="143"/>
    </location>
</feature>
<dbReference type="InterPro" id="IPR019127">
    <property type="entry name" value="Exosortase"/>
</dbReference>
<dbReference type="Pfam" id="PF09721">
    <property type="entry name" value="Exosortase_EpsH"/>
    <property type="match status" value="1"/>
</dbReference>
<evidence type="ECO:0000256" key="8">
    <source>
        <dbReference type="PIRSR" id="PIRSR025737-1"/>
    </source>
</evidence>
<dbReference type="Proteomes" id="UP000028501">
    <property type="component" value="Chromosome"/>
</dbReference>
<feature type="transmembrane region" description="Helical" evidence="9">
    <location>
        <begin position="171"/>
        <end position="197"/>
    </location>
</feature>
<evidence type="ECO:0000256" key="1">
    <source>
        <dbReference type="ARBA" id="ARBA00004651"/>
    </source>
</evidence>
<protein>
    <submittedName>
        <fullName evidence="10">Putative membrane protein</fullName>
    </submittedName>
</protein>
<evidence type="ECO:0000256" key="6">
    <source>
        <dbReference type="ARBA" id="ARBA00022989"/>
    </source>
</evidence>
<evidence type="ECO:0000256" key="5">
    <source>
        <dbReference type="ARBA" id="ARBA00022801"/>
    </source>
</evidence>
<feature type="transmembrane region" description="Helical" evidence="9">
    <location>
        <begin position="203"/>
        <end position="226"/>
    </location>
</feature>
<dbReference type="RefSeq" id="WP_048096700.1">
    <property type="nucleotide sequence ID" value="NZ_CP006577.1"/>
</dbReference>
<dbReference type="AlphaFoldDB" id="A0A075WGC8"/>
<dbReference type="GO" id="GO:0008233">
    <property type="term" value="F:peptidase activity"/>
    <property type="evidence" value="ECO:0007669"/>
    <property type="project" value="UniProtKB-KW"/>
</dbReference>
<organism evidence="10 11">
    <name type="scientific">Archaeoglobus fulgidus DSM 8774</name>
    <dbReference type="NCBI Taxonomy" id="1344584"/>
    <lineage>
        <taxon>Archaea</taxon>
        <taxon>Methanobacteriati</taxon>
        <taxon>Methanobacteriota</taxon>
        <taxon>Archaeoglobi</taxon>
        <taxon>Archaeoglobales</taxon>
        <taxon>Archaeoglobaceae</taxon>
        <taxon>Archaeoglobus</taxon>
    </lineage>
</organism>
<dbReference type="NCBIfam" id="TIGR04125">
    <property type="entry name" value="exosort_PGF_TRM"/>
    <property type="match status" value="1"/>
</dbReference>
<keyword evidence="3" id="KW-0645">Protease</keyword>
<keyword evidence="7 9" id="KW-0472">Membrane</keyword>
<feature type="transmembrane region" description="Helical" evidence="9">
    <location>
        <begin position="78"/>
        <end position="97"/>
    </location>
</feature>
<feature type="active site" description="Proton donor" evidence="8">
    <location>
        <position position="184"/>
    </location>
</feature>
<keyword evidence="4 9" id="KW-0812">Transmembrane</keyword>
<accession>A0A075WGC8</accession>
<keyword evidence="6 9" id="KW-1133">Transmembrane helix</keyword>
<dbReference type="PIRSF" id="PIRSF025737">
    <property type="entry name" value="Cyco1"/>
    <property type="match status" value="1"/>
</dbReference>
<dbReference type="NCBIfam" id="TIGR04178">
    <property type="entry name" value="exo_archaeo"/>
    <property type="match status" value="1"/>
</dbReference>
<dbReference type="InterPro" id="IPR026392">
    <property type="entry name" value="Exo/Archaeosortase_dom"/>
</dbReference>
<evidence type="ECO:0000313" key="11">
    <source>
        <dbReference type="Proteomes" id="UP000028501"/>
    </source>
</evidence>
<dbReference type="HOGENOM" id="CLU_065734_1_0_2"/>
<evidence type="ECO:0000256" key="2">
    <source>
        <dbReference type="ARBA" id="ARBA00022475"/>
    </source>
</evidence>
<evidence type="ECO:0000256" key="9">
    <source>
        <dbReference type="SAM" id="Phobius"/>
    </source>
</evidence>
<evidence type="ECO:0000256" key="7">
    <source>
        <dbReference type="ARBA" id="ARBA00023136"/>
    </source>
</evidence>
<sequence>MLAEVISAVSLIPMLVYVKTRSNFAGFLGWALFSAACLIKVPDYLSSADYYNTAVFFLAYVFFLYMAIKILTANSQTFVDVTAFSALAFVVYFPFAFTPLGDALIDCTAHLTASLANLLGYSVVKEGANLYLNGRSVRIILACTAIESMALFTGATLGVRAEVSRKVKAFLISVPVIYVLNLFRNVFVTVSFAYSWFGENSFYIAHNVVSKIGSTLALIFIAYSVFKLLPELADLIYSLKDELVGGGR</sequence>
<keyword evidence="5" id="KW-0378">Hydrolase</keyword>
<evidence type="ECO:0000256" key="3">
    <source>
        <dbReference type="ARBA" id="ARBA00022670"/>
    </source>
</evidence>
<evidence type="ECO:0000313" key="10">
    <source>
        <dbReference type="EMBL" id="AIG99036.1"/>
    </source>
</evidence>
<feature type="transmembrane region" description="Helical" evidence="9">
    <location>
        <begin position="53"/>
        <end position="71"/>
    </location>
</feature>
<reference evidence="10 11" key="1">
    <citation type="submission" date="2013-07" db="EMBL/GenBank/DDBJ databases">
        <title>Genome of Archaeoglobus fulgidus.</title>
        <authorList>
            <person name="Fiebig A."/>
            <person name="Birkeland N.-K."/>
        </authorList>
    </citation>
    <scope>NUCLEOTIDE SEQUENCE [LARGE SCALE GENOMIC DNA]</scope>
    <source>
        <strain evidence="10 11">DSM 8774</strain>
    </source>
</reference>
<evidence type="ECO:0000256" key="4">
    <source>
        <dbReference type="ARBA" id="ARBA00022692"/>
    </source>
</evidence>
<feature type="transmembrane region" description="Helical" evidence="9">
    <location>
        <begin position="24"/>
        <end position="41"/>
    </location>
</feature>
<feature type="transmembrane region" description="Helical" evidence="9">
    <location>
        <begin position="139"/>
        <end position="159"/>
    </location>
</feature>
<dbReference type="GO" id="GO:0006508">
    <property type="term" value="P:proteolysis"/>
    <property type="evidence" value="ECO:0007669"/>
    <property type="project" value="UniProtKB-KW"/>
</dbReference>
<dbReference type="EMBL" id="CP006577">
    <property type="protein sequence ID" value="AIG99036.1"/>
    <property type="molecule type" value="Genomic_DNA"/>
</dbReference>
<name>A0A075WGC8_ARCFL</name>
<dbReference type="KEGG" id="afg:AFULGI_00023140"/>
<dbReference type="GO" id="GO:0005886">
    <property type="term" value="C:plasma membrane"/>
    <property type="evidence" value="ECO:0007669"/>
    <property type="project" value="UniProtKB-SubCell"/>
</dbReference>
<proteinExistence type="predicted"/>
<gene>
    <name evidence="10" type="ORF">AFULGI_00023140</name>
</gene>